<evidence type="ECO:0000256" key="2">
    <source>
        <dbReference type="ARBA" id="ARBA00022679"/>
    </source>
</evidence>
<dbReference type="InterPro" id="IPR019999">
    <property type="entry name" value="Anth_synth_I-like"/>
</dbReference>
<feature type="domain" description="Chorismate-utilising enzyme C-terminal" evidence="4">
    <location>
        <begin position="213"/>
        <end position="467"/>
    </location>
</feature>
<feature type="domain" description="Anthranilate synthase component I N-terminal" evidence="5">
    <location>
        <begin position="34"/>
        <end position="175"/>
    </location>
</feature>
<dbReference type="PANTHER" id="PTHR11236">
    <property type="entry name" value="AMINOBENZOATE/ANTHRANILATE SYNTHASE"/>
    <property type="match status" value="1"/>
</dbReference>
<dbReference type="GO" id="GO:0000162">
    <property type="term" value="P:L-tryptophan biosynthetic process"/>
    <property type="evidence" value="ECO:0007669"/>
    <property type="project" value="TreeGrafter"/>
</dbReference>
<sequence length="478" mass="53154">MLSGLTLRWQNFTNALAAQTSGTIDDWVKARVAQHQQEDYLLWFDSAADNHPNSRFHILLRRPQFFLQATERGAKVLLNAHAAADAERLQSYCSDRSLLQAANAILVDLQAAISVEPHTELPFNGGFAGYLSYDLGRQIEHLPALNPTEYQLPYAGLGFYTEALVVDKQRQQLWVLAADGHHQAYFDSWLNKASAGATRPFTLTAPWQSNLSRAQYSDRFARVQAYLTAGDCYQINLAQRFSAAYEGSEWQAYDALRRVNGAPFSAFMRLPQSAILSVSPERFLAVDRQRRVETKPIKGTRPRHPDPQQDQRQQEQLRASAKDQAENLMIVDLLRNDLSRSCAPGSIEVPHLFAIESFPAVHHLVSTVVGTLGANNTAFDLFEGAFPGGSITGAPKVRAMEIIEELEPNRRACYCGSMAYFSLCGASDSSITIRTLLAEQNTLYCWAGGGLVIDSEDAAEYQETLDKVARILPVLEQP</sequence>
<dbReference type="Gene3D" id="3.60.120.10">
    <property type="entry name" value="Anthranilate synthase"/>
    <property type="match status" value="1"/>
</dbReference>
<dbReference type="EMBL" id="PIPS01000002">
    <property type="protein sequence ID" value="RUO43145.1"/>
    <property type="molecule type" value="Genomic_DNA"/>
</dbReference>
<dbReference type="Pfam" id="PF00425">
    <property type="entry name" value="Chorismate_bind"/>
    <property type="match status" value="1"/>
</dbReference>
<feature type="compositionally biased region" description="Basic and acidic residues" evidence="3">
    <location>
        <begin position="303"/>
        <end position="321"/>
    </location>
</feature>
<gene>
    <name evidence="6" type="primary">pabB</name>
    <name evidence="6" type="ORF">CWE23_07175</name>
</gene>
<dbReference type="InterPro" id="IPR005801">
    <property type="entry name" value="ADC_synthase"/>
</dbReference>
<dbReference type="PRINTS" id="PR00095">
    <property type="entry name" value="ANTSNTHASEI"/>
</dbReference>
<dbReference type="InterPro" id="IPR015890">
    <property type="entry name" value="Chorismate_C"/>
</dbReference>
<dbReference type="GO" id="GO:0046820">
    <property type="term" value="F:4-amino-4-deoxychorismate synthase activity"/>
    <property type="evidence" value="ECO:0007669"/>
    <property type="project" value="UniProtKB-EC"/>
</dbReference>
<evidence type="ECO:0000313" key="7">
    <source>
        <dbReference type="Proteomes" id="UP000286680"/>
    </source>
</evidence>
<evidence type="ECO:0000259" key="5">
    <source>
        <dbReference type="Pfam" id="PF04715"/>
    </source>
</evidence>
<evidence type="ECO:0000259" key="4">
    <source>
        <dbReference type="Pfam" id="PF00425"/>
    </source>
</evidence>
<accession>A0AA94JDA8</accession>
<dbReference type="InterPro" id="IPR005802">
    <property type="entry name" value="ADC_synth_comp_1"/>
</dbReference>
<dbReference type="Proteomes" id="UP000286680">
    <property type="component" value="Unassembled WGS sequence"/>
</dbReference>
<dbReference type="AlphaFoldDB" id="A0AA94JDA8"/>
<name>A0AA94JDA8_9GAMM</name>
<keyword evidence="7" id="KW-1185">Reference proteome</keyword>
<dbReference type="InterPro" id="IPR006805">
    <property type="entry name" value="Anth_synth_I_N"/>
</dbReference>
<dbReference type="RefSeq" id="WP_126819887.1">
    <property type="nucleotide sequence ID" value="NZ_PIPS01000002.1"/>
</dbReference>
<proteinExistence type="predicted"/>
<feature type="region of interest" description="Disordered" evidence="3">
    <location>
        <begin position="289"/>
        <end position="321"/>
    </location>
</feature>
<organism evidence="6 7">
    <name type="scientific">Idiomarina aquatica</name>
    <dbReference type="NCBI Taxonomy" id="1327752"/>
    <lineage>
        <taxon>Bacteria</taxon>
        <taxon>Pseudomonadati</taxon>
        <taxon>Pseudomonadota</taxon>
        <taxon>Gammaproteobacteria</taxon>
        <taxon>Alteromonadales</taxon>
        <taxon>Idiomarinaceae</taxon>
        <taxon>Idiomarina</taxon>
    </lineage>
</organism>
<evidence type="ECO:0000256" key="1">
    <source>
        <dbReference type="ARBA" id="ARBA00013139"/>
    </source>
</evidence>
<dbReference type="SUPFAM" id="SSF56322">
    <property type="entry name" value="ADC synthase"/>
    <property type="match status" value="1"/>
</dbReference>
<evidence type="ECO:0000313" key="6">
    <source>
        <dbReference type="EMBL" id="RUO43145.1"/>
    </source>
</evidence>
<keyword evidence="2" id="KW-0808">Transferase</keyword>
<dbReference type="NCBIfam" id="TIGR00553">
    <property type="entry name" value="pabB"/>
    <property type="match status" value="1"/>
</dbReference>
<protein>
    <recommendedName>
        <fullName evidence="1">aminodeoxychorismate synthase</fullName>
        <ecNumber evidence="1">2.6.1.85</ecNumber>
    </recommendedName>
</protein>
<reference evidence="7" key="1">
    <citation type="journal article" date="2018" name="Front. Microbiol.">
        <title>Genome-Based Analysis Reveals the Taxonomy and Diversity of the Family Idiomarinaceae.</title>
        <authorList>
            <person name="Liu Y."/>
            <person name="Lai Q."/>
            <person name="Shao Z."/>
        </authorList>
    </citation>
    <scope>NUCLEOTIDE SEQUENCE [LARGE SCALE GENOMIC DNA]</scope>
    <source>
        <strain evidence="7">SN-14</strain>
    </source>
</reference>
<comment type="caution">
    <text evidence="6">The sequence shown here is derived from an EMBL/GenBank/DDBJ whole genome shotgun (WGS) entry which is preliminary data.</text>
</comment>
<evidence type="ECO:0000256" key="3">
    <source>
        <dbReference type="SAM" id="MobiDB-lite"/>
    </source>
</evidence>
<dbReference type="EC" id="2.6.1.85" evidence="1"/>
<dbReference type="PANTHER" id="PTHR11236:SF50">
    <property type="entry name" value="AMINODEOXYCHORISMATE SYNTHASE COMPONENT 1"/>
    <property type="match status" value="1"/>
</dbReference>
<dbReference type="GO" id="GO:0009396">
    <property type="term" value="P:folic acid-containing compound biosynthetic process"/>
    <property type="evidence" value="ECO:0007669"/>
    <property type="project" value="InterPro"/>
</dbReference>
<dbReference type="Pfam" id="PF04715">
    <property type="entry name" value="Anth_synt_I_N"/>
    <property type="match status" value="1"/>
</dbReference>